<dbReference type="STRING" id="582851.GCA_900162665_04443"/>
<organism evidence="1 2">
    <name type="scientific">Oceanobacillus sojae</name>
    <dbReference type="NCBI Taxonomy" id="582851"/>
    <lineage>
        <taxon>Bacteria</taxon>
        <taxon>Bacillati</taxon>
        <taxon>Bacillota</taxon>
        <taxon>Bacilli</taxon>
        <taxon>Bacillales</taxon>
        <taxon>Bacillaceae</taxon>
        <taxon>Oceanobacillus</taxon>
    </lineage>
</organism>
<dbReference type="Gene3D" id="3.10.450.50">
    <property type="match status" value="1"/>
</dbReference>
<dbReference type="Gene3D" id="1.10.150.20">
    <property type="entry name" value="5' to 3' exonuclease, C-terminal subdomain"/>
    <property type="match status" value="1"/>
</dbReference>
<dbReference type="OrthoDB" id="7950977at2"/>
<keyword evidence="1" id="KW-0238">DNA-binding</keyword>
<dbReference type="RefSeq" id="WP_147208823.1">
    <property type="nucleotide sequence ID" value="NZ_BJYM01000003.1"/>
</dbReference>
<accession>A0A511ZEW3</accession>
<dbReference type="Proteomes" id="UP000321558">
    <property type="component" value="Unassembled WGS sequence"/>
</dbReference>
<evidence type="ECO:0000313" key="2">
    <source>
        <dbReference type="Proteomes" id="UP000321558"/>
    </source>
</evidence>
<evidence type="ECO:0000313" key="1">
    <source>
        <dbReference type="EMBL" id="GEN85988.1"/>
    </source>
</evidence>
<dbReference type="SUPFAM" id="SSF47789">
    <property type="entry name" value="C-terminal domain of RNA polymerase alpha subunit"/>
    <property type="match status" value="1"/>
</dbReference>
<protein>
    <submittedName>
        <fullName evidence="1">DNA-binding protein</fullName>
    </submittedName>
</protein>
<dbReference type="EMBL" id="BJYM01000003">
    <property type="protein sequence ID" value="GEN85988.1"/>
    <property type="molecule type" value="Genomic_DNA"/>
</dbReference>
<dbReference type="GO" id="GO:0003677">
    <property type="term" value="F:DNA binding"/>
    <property type="evidence" value="ECO:0007669"/>
    <property type="project" value="UniProtKB-KW"/>
</dbReference>
<dbReference type="AlphaFoldDB" id="A0A511ZEW3"/>
<reference evidence="1 2" key="1">
    <citation type="submission" date="2019-07" db="EMBL/GenBank/DDBJ databases">
        <title>Whole genome shotgun sequence of Oceanobacillus sojae NBRC 105379.</title>
        <authorList>
            <person name="Hosoyama A."/>
            <person name="Uohara A."/>
            <person name="Ohji S."/>
            <person name="Ichikawa N."/>
        </authorList>
    </citation>
    <scope>NUCLEOTIDE SEQUENCE [LARGE SCALE GENOMIC DNA]</scope>
    <source>
        <strain evidence="1 2">NBRC 105379</strain>
    </source>
</reference>
<name>A0A511ZEW3_9BACI</name>
<gene>
    <name evidence="1" type="ORF">OSO01_07270</name>
</gene>
<keyword evidence="2" id="KW-1185">Reference proteome</keyword>
<proteinExistence type="predicted"/>
<sequence length="196" mass="21812">MSSPLPKIGKPAMNALHHINIKTLEDAARLDETTLLKIHGVGPKAVSILRDTLTEKGLKFAESNQLSFTPDFAVLGDLKCDNAPKRRIIRDFIIGRAAGKEEILKDVLTEDVIWCVINREEIHGFLNFSQKVSETDYPVSSVEIAMNLTHGKEGASHTTMTLNDGRQIYIADFFGFASNKKDAKIKMITTYFAGQY</sequence>
<comment type="caution">
    <text evidence="1">The sequence shown here is derived from an EMBL/GenBank/DDBJ whole genome shotgun (WGS) entry which is preliminary data.</text>
</comment>